<name>A0ABM4TPD2_DROSZ</name>
<feature type="compositionally biased region" description="Polar residues" evidence="1">
    <location>
        <begin position="95"/>
        <end position="108"/>
    </location>
</feature>
<feature type="region of interest" description="Disordered" evidence="1">
    <location>
        <begin position="206"/>
        <end position="248"/>
    </location>
</feature>
<dbReference type="GeneID" id="108005972"/>
<feature type="compositionally biased region" description="Polar residues" evidence="1">
    <location>
        <begin position="59"/>
        <end position="72"/>
    </location>
</feature>
<reference evidence="4" key="1">
    <citation type="submission" date="2025-08" db="UniProtKB">
        <authorList>
            <consortium name="RefSeq"/>
        </authorList>
    </citation>
    <scope>IDENTIFICATION</scope>
</reference>
<evidence type="ECO:0000256" key="1">
    <source>
        <dbReference type="SAM" id="MobiDB-lite"/>
    </source>
</evidence>
<sequence>MQLSIIRVFVLLGFAAVVNSYGKGQPILMSSKNPQSDDNFVESSDKEVTRNFKQCKPIETTSSEPNEQSSRTIAPEDATSRRIVPLPTVTPKPIETTSSEPSKLPSSTTSLEDAILRKLVPLPTLAPSSTTSTTELNSGVLNERRIVPLPTLEQTSTASPSEIVSGEDNKNVPSNGLRRLIPLSTRLFRILKEKVEENVPSTIAKKLVPLPTPKPTSTTSTTEDSLGNSDQVPDDCEPLPDGLGPRLNAQTLKSLVKTQLG</sequence>
<keyword evidence="2" id="KW-0732">Signal</keyword>
<dbReference type="Proteomes" id="UP001652628">
    <property type="component" value="Chromosome 3"/>
</dbReference>
<gene>
    <name evidence="4" type="primary">LOC108005972</name>
</gene>
<evidence type="ECO:0000313" key="3">
    <source>
        <dbReference type="Proteomes" id="UP001652628"/>
    </source>
</evidence>
<feature type="chain" id="PRO_5046019051" evidence="2">
    <location>
        <begin position="21"/>
        <end position="261"/>
    </location>
</feature>
<keyword evidence="3" id="KW-1185">Reference proteome</keyword>
<proteinExistence type="predicted"/>
<protein>
    <submittedName>
        <fullName evidence="4">Uncharacterized protein</fullName>
    </submittedName>
</protein>
<feature type="region of interest" description="Disordered" evidence="1">
    <location>
        <begin position="58"/>
        <end position="108"/>
    </location>
</feature>
<organism evidence="3 4">
    <name type="scientific">Drosophila suzukii</name>
    <name type="common">Spotted-wing drosophila fruit fly</name>
    <dbReference type="NCBI Taxonomy" id="28584"/>
    <lineage>
        <taxon>Eukaryota</taxon>
        <taxon>Metazoa</taxon>
        <taxon>Ecdysozoa</taxon>
        <taxon>Arthropoda</taxon>
        <taxon>Hexapoda</taxon>
        <taxon>Insecta</taxon>
        <taxon>Pterygota</taxon>
        <taxon>Neoptera</taxon>
        <taxon>Endopterygota</taxon>
        <taxon>Diptera</taxon>
        <taxon>Brachycera</taxon>
        <taxon>Muscomorpha</taxon>
        <taxon>Ephydroidea</taxon>
        <taxon>Drosophilidae</taxon>
        <taxon>Drosophila</taxon>
        <taxon>Sophophora</taxon>
    </lineage>
</organism>
<dbReference type="RefSeq" id="XP_070851837.1">
    <property type="nucleotide sequence ID" value="XM_070995736.1"/>
</dbReference>
<feature type="signal peptide" evidence="2">
    <location>
        <begin position="1"/>
        <end position="20"/>
    </location>
</feature>
<accession>A0ABM4TPD2</accession>
<evidence type="ECO:0000256" key="2">
    <source>
        <dbReference type="SAM" id="SignalP"/>
    </source>
</evidence>
<feature type="compositionally biased region" description="Low complexity" evidence="1">
    <location>
        <begin position="206"/>
        <end position="222"/>
    </location>
</feature>
<evidence type="ECO:0000313" key="4">
    <source>
        <dbReference type="RefSeq" id="XP_070851837.1"/>
    </source>
</evidence>